<evidence type="ECO:0000259" key="5">
    <source>
        <dbReference type="PROSITE" id="PS51178"/>
    </source>
</evidence>
<dbReference type="Pfam" id="PF00905">
    <property type="entry name" value="Transpeptidase"/>
    <property type="match status" value="1"/>
</dbReference>
<dbReference type="InterPro" id="IPR001460">
    <property type="entry name" value="PCN-bd_Tpept"/>
</dbReference>
<dbReference type="SUPFAM" id="SSF54184">
    <property type="entry name" value="Penicillin-binding protein 2x (pbp-2x), c-terminal domain"/>
    <property type="match status" value="1"/>
</dbReference>
<organism evidence="6 7">
    <name type="scientific">Candidatus Ordinivivax streblomastigis</name>
    <dbReference type="NCBI Taxonomy" id="2540710"/>
    <lineage>
        <taxon>Bacteria</taxon>
        <taxon>Pseudomonadati</taxon>
        <taxon>Bacteroidota</taxon>
        <taxon>Bacteroidia</taxon>
        <taxon>Bacteroidales</taxon>
        <taxon>Candidatus Ordinivivax</taxon>
    </lineage>
</organism>
<dbReference type="PROSITE" id="PS51178">
    <property type="entry name" value="PASTA"/>
    <property type="match status" value="1"/>
</dbReference>
<dbReference type="InterPro" id="IPR050515">
    <property type="entry name" value="Beta-lactam/transpept"/>
</dbReference>
<keyword evidence="3 4" id="KW-0472">Membrane</keyword>
<keyword evidence="2" id="KW-0121">Carboxypeptidase</keyword>
<dbReference type="InterPro" id="IPR005543">
    <property type="entry name" value="PASTA_dom"/>
</dbReference>
<dbReference type="AlphaFoldDB" id="A0A5M8P270"/>
<name>A0A5M8P270_9BACT</name>
<dbReference type="InterPro" id="IPR005311">
    <property type="entry name" value="PBP_dimer"/>
</dbReference>
<accession>A0A5M8P270</accession>
<dbReference type="Pfam" id="PF03717">
    <property type="entry name" value="PBP_dimer"/>
    <property type="match status" value="1"/>
</dbReference>
<dbReference type="InterPro" id="IPR036138">
    <property type="entry name" value="PBP_dimer_sf"/>
</dbReference>
<evidence type="ECO:0000256" key="1">
    <source>
        <dbReference type="ARBA" id="ARBA00004370"/>
    </source>
</evidence>
<evidence type="ECO:0000313" key="7">
    <source>
        <dbReference type="Proteomes" id="UP000324575"/>
    </source>
</evidence>
<dbReference type="Gene3D" id="3.30.10.20">
    <property type="match status" value="1"/>
</dbReference>
<dbReference type="EMBL" id="SNRX01000007">
    <property type="protein sequence ID" value="KAA6302478.1"/>
    <property type="molecule type" value="Genomic_DNA"/>
</dbReference>
<feature type="transmembrane region" description="Helical" evidence="4">
    <location>
        <begin position="12"/>
        <end position="30"/>
    </location>
</feature>
<feature type="domain" description="PASTA" evidence="5">
    <location>
        <begin position="623"/>
        <end position="681"/>
    </location>
</feature>
<dbReference type="Pfam" id="PF03793">
    <property type="entry name" value="PASTA"/>
    <property type="match status" value="1"/>
</dbReference>
<proteinExistence type="predicted"/>
<sequence>MAAKKTIHQKSITRYFLISVVAVLFGMLVFGKACLISFRDGNAWRALGEKQTRDSVEIRAERGDIYSSNMQLLATNEYKYQLKMDFWANQVSKDTLKHYMPELVKALRTELPDSTVRKIESRIWAGWAAREEYERRVRKGEKPSRNRNYLLAREPVNYMQWKNIQSMPFFNKGSNNSGLLVTVQKKRVNPYGTLALRTIGSIYAVDSANRKSGKNGLELYYDSLLRGEPGLGTKRKINGRWMTDADIKQPLNGRDIISTIDIDIQDITEQALVNKLKEVDAELGVAVVMETHTGAIRAITNMGRIYPGVYAERGNYAVNAMIEPGSVFKVITMVAALEDGLVSMTDSVEGYSGQHPFGGKDVFDTHPVTGKMSVVDVMRYSSNIGIAGLIERHYKHDPSRFIEGIYQTGIQKKLDLDIPGTATPNIPSPQDKVWSGTSLSRTSFGYGVEVPPIYILTFYNAIANGGEMVQPMFVSGIMENGKIVEKKKPTVINSKICSSGTLEDIRQMLDSVVNGVGGTGKRNAQSSYVKIAGKTGTSRIAQGGSYSSTQGIFCGFFPADKPQYTCLVYVRRANIGNASGGGTCAPVFKEIAEKIYARNIIKNMKSFPEDTLLPKEPFLKKKWVEGTGVPDVKGMGAKEAVYAMEKAGLRVNLAGKGKVVAQSIPAGNAIAKGQTVELSLK</sequence>
<dbReference type="SUPFAM" id="SSF56601">
    <property type="entry name" value="beta-lactamase/transpeptidase-like"/>
    <property type="match status" value="1"/>
</dbReference>
<dbReference type="GO" id="GO:0005886">
    <property type="term" value="C:plasma membrane"/>
    <property type="evidence" value="ECO:0007669"/>
    <property type="project" value="TreeGrafter"/>
</dbReference>
<comment type="subcellular location">
    <subcellularLocation>
        <location evidence="1">Membrane</location>
    </subcellularLocation>
</comment>
<keyword evidence="2" id="KW-0378">Hydrolase</keyword>
<dbReference type="Gene3D" id="3.90.1310.10">
    <property type="entry name" value="Penicillin-binding protein 2a (Domain 2)"/>
    <property type="match status" value="1"/>
</dbReference>
<dbReference type="GO" id="GO:0008658">
    <property type="term" value="F:penicillin binding"/>
    <property type="evidence" value="ECO:0007669"/>
    <property type="project" value="InterPro"/>
</dbReference>
<keyword evidence="2" id="KW-0645">Protease</keyword>
<dbReference type="Gene3D" id="3.40.710.10">
    <property type="entry name" value="DD-peptidase/beta-lactamase superfamily"/>
    <property type="match status" value="1"/>
</dbReference>
<dbReference type="InterPro" id="IPR012338">
    <property type="entry name" value="Beta-lactam/transpept-like"/>
</dbReference>
<protein>
    <submittedName>
        <fullName evidence="6">Stage V sporulation protein D</fullName>
    </submittedName>
</protein>
<dbReference type="CDD" id="cd06575">
    <property type="entry name" value="PASTA_Pbp2x-like_2"/>
    <property type="match status" value="1"/>
</dbReference>
<gene>
    <name evidence="6" type="ORF">EZS26_001310</name>
</gene>
<dbReference type="Gene3D" id="3.30.450.330">
    <property type="match status" value="1"/>
</dbReference>
<dbReference type="Proteomes" id="UP000324575">
    <property type="component" value="Unassembled WGS sequence"/>
</dbReference>
<dbReference type="SUPFAM" id="SSF56519">
    <property type="entry name" value="Penicillin binding protein dimerisation domain"/>
    <property type="match status" value="1"/>
</dbReference>
<comment type="caution">
    <text evidence="6">The sequence shown here is derived from an EMBL/GenBank/DDBJ whole genome shotgun (WGS) entry which is preliminary data.</text>
</comment>
<dbReference type="PANTHER" id="PTHR30627:SF1">
    <property type="entry name" value="PEPTIDOGLYCAN D,D-TRANSPEPTIDASE FTSI"/>
    <property type="match status" value="1"/>
</dbReference>
<evidence type="ECO:0000256" key="4">
    <source>
        <dbReference type="SAM" id="Phobius"/>
    </source>
</evidence>
<keyword evidence="4" id="KW-1133">Transmembrane helix</keyword>
<keyword evidence="4" id="KW-0812">Transmembrane</keyword>
<evidence type="ECO:0000256" key="3">
    <source>
        <dbReference type="ARBA" id="ARBA00023136"/>
    </source>
</evidence>
<evidence type="ECO:0000256" key="2">
    <source>
        <dbReference type="ARBA" id="ARBA00022645"/>
    </source>
</evidence>
<dbReference type="GO" id="GO:0004180">
    <property type="term" value="F:carboxypeptidase activity"/>
    <property type="evidence" value="ECO:0007669"/>
    <property type="project" value="UniProtKB-KW"/>
</dbReference>
<dbReference type="GO" id="GO:0071555">
    <property type="term" value="P:cell wall organization"/>
    <property type="evidence" value="ECO:0007669"/>
    <property type="project" value="TreeGrafter"/>
</dbReference>
<reference evidence="6 7" key="1">
    <citation type="submission" date="2019-03" db="EMBL/GenBank/DDBJ databases">
        <title>Single cell metagenomics reveals metabolic interactions within the superorganism composed of flagellate Streblomastix strix and complex community of Bacteroidetes bacteria on its surface.</title>
        <authorList>
            <person name="Treitli S.C."/>
            <person name="Kolisko M."/>
            <person name="Husnik F."/>
            <person name="Keeling P."/>
            <person name="Hampl V."/>
        </authorList>
    </citation>
    <scope>NUCLEOTIDE SEQUENCE [LARGE SCALE GENOMIC DNA]</scope>
    <source>
        <strain evidence="6">St1</strain>
    </source>
</reference>
<dbReference type="SMART" id="SM00740">
    <property type="entry name" value="PASTA"/>
    <property type="match status" value="1"/>
</dbReference>
<evidence type="ECO:0000313" key="6">
    <source>
        <dbReference type="EMBL" id="KAA6302478.1"/>
    </source>
</evidence>
<dbReference type="PANTHER" id="PTHR30627">
    <property type="entry name" value="PEPTIDOGLYCAN D,D-TRANSPEPTIDASE"/>
    <property type="match status" value="1"/>
</dbReference>